<dbReference type="Pfam" id="PF03466">
    <property type="entry name" value="LysR_substrate"/>
    <property type="match status" value="1"/>
</dbReference>
<sequence length="328" mass="35775">MSNLNSLLHPKALRYLAAVAQLGSVQAAAREVSISASAIDRHILLLEEDLGLPLFERLPRGMRLTAAGELLLALSQRWKADLNRTLSDIKHLQGVSHGQLRLAAMDSHTNGFLPEFVQLVAQEHPGVVLEVDVLSPDDAVQRLREGDVDLAVVFNLKSSRELHIVASADLPLGCVVAPDHPLAAQAQVGFKDVAAWPLAAQSRALAIRRYLEKRHNWLLQEARPPLVTNSLQLVKRLVRSGSHVALTSELDAGPEILEGQLRFIPLQDRSAQPQTVGVAISATRALPRMARVVAERLGGHLADYLARVRGAGAETNRKKARPRRHPPG</sequence>
<reference evidence="7" key="1">
    <citation type="journal article" date="2019" name="Int. J. Syst. Evol. Microbiol.">
        <title>The Global Catalogue of Microorganisms (GCM) 10K type strain sequencing project: providing services to taxonomists for standard genome sequencing and annotation.</title>
        <authorList>
            <consortium name="The Broad Institute Genomics Platform"/>
            <consortium name="The Broad Institute Genome Sequencing Center for Infectious Disease"/>
            <person name="Wu L."/>
            <person name="Ma J."/>
        </authorList>
    </citation>
    <scope>NUCLEOTIDE SEQUENCE [LARGE SCALE GENOMIC DNA]</scope>
    <source>
        <strain evidence="7">KCTC 42501</strain>
    </source>
</reference>
<dbReference type="Gene3D" id="3.40.190.10">
    <property type="entry name" value="Periplasmic binding protein-like II"/>
    <property type="match status" value="2"/>
</dbReference>
<evidence type="ECO:0000313" key="6">
    <source>
        <dbReference type="EMBL" id="MFC3683196.1"/>
    </source>
</evidence>
<dbReference type="EMBL" id="JBHRXX010000002">
    <property type="protein sequence ID" value="MFC3683196.1"/>
    <property type="molecule type" value="Genomic_DNA"/>
</dbReference>
<dbReference type="InterPro" id="IPR036388">
    <property type="entry name" value="WH-like_DNA-bd_sf"/>
</dbReference>
<evidence type="ECO:0000259" key="5">
    <source>
        <dbReference type="PROSITE" id="PS50931"/>
    </source>
</evidence>
<proteinExistence type="inferred from homology"/>
<keyword evidence="4" id="KW-0804">Transcription</keyword>
<name>A0ABV7W2E5_9BURK</name>
<dbReference type="SUPFAM" id="SSF53850">
    <property type="entry name" value="Periplasmic binding protein-like II"/>
    <property type="match status" value="1"/>
</dbReference>
<keyword evidence="3" id="KW-0238">DNA-binding</keyword>
<feature type="domain" description="HTH lysR-type" evidence="5">
    <location>
        <begin position="8"/>
        <end position="65"/>
    </location>
</feature>
<dbReference type="PANTHER" id="PTHR30126">
    <property type="entry name" value="HTH-TYPE TRANSCRIPTIONAL REGULATOR"/>
    <property type="match status" value="1"/>
</dbReference>
<dbReference type="InterPro" id="IPR036390">
    <property type="entry name" value="WH_DNA-bd_sf"/>
</dbReference>
<dbReference type="Proteomes" id="UP001595729">
    <property type="component" value="Unassembled WGS sequence"/>
</dbReference>
<protein>
    <submittedName>
        <fullName evidence="6">LysR family transcriptional regulator</fullName>
    </submittedName>
</protein>
<organism evidence="6 7">
    <name type="scientific">Hydrogenophaga luteola</name>
    <dbReference type="NCBI Taxonomy" id="1591122"/>
    <lineage>
        <taxon>Bacteria</taxon>
        <taxon>Pseudomonadati</taxon>
        <taxon>Pseudomonadota</taxon>
        <taxon>Betaproteobacteria</taxon>
        <taxon>Burkholderiales</taxon>
        <taxon>Comamonadaceae</taxon>
        <taxon>Hydrogenophaga</taxon>
    </lineage>
</organism>
<evidence type="ECO:0000256" key="4">
    <source>
        <dbReference type="ARBA" id="ARBA00023163"/>
    </source>
</evidence>
<comment type="caution">
    <text evidence="6">The sequence shown here is derived from an EMBL/GenBank/DDBJ whole genome shotgun (WGS) entry which is preliminary data.</text>
</comment>
<gene>
    <name evidence="6" type="ORF">ACFOPI_06295</name>
</gene>
<keyword evidence="2" id="KW-0805">Transcription regulation</keyword>
<dbReference type="InterPro" id="IPR005119">
    <property type="entry name" value="LysR_subst-bd"/>
</dbReference>
<dbReference type="SUPFAM" id="SSF46785">
    <property type="entry name" value="Winged helix' DNA-binding domain"/>
    <property type="match status" value="1"/>
</dbReference>
<dbReference type="Pfam" id="PF00126">
    <property type="entry name" value="HTH_1"/>
    <property type="match status" value="1"/>
</dbReference>
<comment type="similarity">
    <text evidence="1">Belongs to the LysR transcriptional regulatory family.</text>
</comment>
<dbReference type="InterPro" id="IPR000847">
    <property type="entry name" value="LysR_HTH_N"/>
</dbReference>
<dbReference type="PROSITE" id="PS50931">
    <property type="entry name" value="HTH_LYSR"/>
    <property type="match status" value="1"/>
</dbReference>
<evidence type="ECO:0000256" key="2">
    <source>
        <dbReference type="ARBA" id="ARBA00023015"/>
    </source>
</evidence>
<accession>A0ABV7W2E5</accession>
<evidence type="ECO:0000256" key="3">
    <source>
        <dbReference type="ARBA" id="ARBA00023125"/>
    </source>
</evidence>
<evidence type="ECO:0000256" key="1">
    <source>
        <dbReference type="ARBA" id="ARBA00009437"/>
    </source>
</evidence>
<evidence type="ECO:0000313" key="7">
    <source>
        <dbReference type="Proteomes" id="UP001595729"/>
    </source>
</evidence>
<dbReference type="RefSeq" id="WP_382172201.1">
    <property type="nucleotide sequence ID" value="NZ_JBHRXX010000002.1"/>
</dbReference>
<dbReference type="Gene3D" id="1.10.10.10">
    <property type="entry name" value="Winged helix-like DNA-binding domain superfamily/Winged helix DNA-binding domain"/>
    <property type="match status" value="1"/>
</dbReference>
<keyword evidence="7" id="KW-1185">Reference proteome</keyword>
<dbReference type="PANTHER" id="PTHR30126:SF80">
    <property type="entry name" value="TRANSCRIPTIONAL REGULATOR-RELATED"/>
    <property type="match status" value="1"/>
</dbReference>